<organism evidence="1 2">
    <name type="scientific">Trichonephila inaurata madagascariensis</name>
    <dbReference type="NCBI Taxonomy" id="2747483"/>
    <lineage>
        <taxon>Eukaryota</taxon>
        <taxon>Metazoa</taxon>
        <taxon>Ecdysozoa</taxon>
        <taxon>Arthropoda</taxon>
        <taxon>Chelicerata</taxon>
        <taxon>Arachnida</taxon>
        <taxon>Araneae</taxon>
        <taxon>Araneomorphae</taxon>
        <taxon>Entelegynae</taxon>
        <taxon>Araneoidea</taxon>
        <taxon>Nephilidae</taxon>
        <taxon>Trichonephila</taxon>
        <taxon>Trichonephila inaurata</taxon>
    </lineage>
</organism>
<accession>A0A8X7C441</accession>
<sequence length="237" mass="26436">MVMEKCPSGKATVNLSALYDELVCMLGRTQQKWGDFLIPLVESCLPKDVLMAWERNRTKSDERDDSRSLENLISFNSSYNGVSHVLVTKGSLVVSNPEWLPAEKLEAVKAKFYQPEQKAYATLQTVAGVRRFLLLMPAEEQLPIHSFHCSLKKNDKTLLTWTSETDTAFELSRDSTVTISTFAVTNSKTSNDSAVPQSSFYEPTITGHKTESAYSVAAPTASSSLTSWTYHAFFKTL</sequence>
<protein>
    <submittedName>
        <fullName evidence="1">Uncharacterized protein</fullName>
    </submittedName>
</protein>
<reference evidence="1" key="1">
    <citation type="submission" date="2020-08" db="EMBL/GenBank/DDBJ databases">
        <title>Multicomponent nature underlies the extraordinary mechanical properties of spider dragline silk.</title>
        <authorList>
            <person name="Kono N."/>
            <person name="Nakamura H."/>
            <person name="Mori M."/>
            <person name="Yoshida Y."/>
            <person name="Ohtoshi R."/>
            <person name="Malay A.D."/>
            <person name="Moran D.A.P."/>
            <person name="Tomita M."/>
            <person name="Numata K."/>
            <person name="Arakawa K."/>
        </authorList>
    </citation>
    <scope>NUCLEOTIDE SEQUENCE</scope>
</reference>
<proteinExistence type="predicted"/>
<dbReference type="Proteomes" id="UP000886998">
    <property type="component" value="Unassembled WGS sequence"/>
</dbReference>
<evidence type="ECO:0000313" key="1">
    <source>
        <dbReference type="EMBL" id="GFY54870.1"/>
    </source>
</evidence>
<gene>
    <name evidence="1" type="primary">AVEN_71404_1</name>
    <name evidence="1" type="ORF">TNIN_224081</name>
</gene>
<keyword evidence="2" id="KW-1185">Reference proteome</keyword>
<name>A0A8X7C441_9ARAC</name>
<comment type="caution">
    <text evidence="1">The sequence shown here is derived from an EMBL/GenBank/DDBJ whole genome shotgun (WGS) entry which is preliminary data.</text>
</comment>
<dbReference type="EMBL" id="BMAV01010046">
    <property type="protein sequence ID" value="GFY54870.1"/>
    <property type="molecule type" value="Genomic_DNA"/>
</dbReference>
<evidence type="ECO:0000313" key="2">
    <source>
        <dbReference type="Proteomes" id="UP000886998"/>
    </source>
</evidence>
<dbReference type="AlphaFoldDB" id="A0A8X7C441"/>